<dbReference type="STRING" id="1095629.A0A0C9XIL4"/>
<dbReference type="OrthoDB" id="3257342at2759"/>
<organism evidence="3 4">
    <name type="scientific">Laccaria amethystina LaAM-08-1</name>
    <dbReference type="NCBI Taxonomy" id="1095629"/>
    <lineage>
        <taxon>Eukaryota</taxon>
        <taxon>Fungi</taxon>
        <taxon>Dikarya</taxon>
        <taxon>Basidiomycota</taxon>
        <taxon>Agaricomycotina</taxon>
        <taxon>Agaricomycetes</taxon>
        <taxon>Agaricomycetidae</taxon>
        <taxon>Agaricales</taxon>
        <taxon>Agaricineae</taxon>
        <taxon>Hydnangiaceae</taxon>
        <taxon>Laccaria</taxon>
    </lineage>
</organism>
<dbReference type="InterPro" id="IPR045341">
    <property type="entry name" value="DUF6532"/>
</dbReference>
<sequence>MMGSNGSALPSPTPQQQSSQVAELAPHRGPGPYSPHSQSFYGAGDGTYYQRDAVVEDAEHSDDEFGTHTAGVKYPEPTRHFYPNAHPALKSFSKSSSSPPTNPRIRKEPPTTPAAETTVIIKRPKSESSGTRGRIRASDFDDVTKSVVEEAISIYRAQIGAVEPYPDRVEDREAAVAAWVEACNGRGIRIEFDQDIMKLIMARASQARGQLKTLARPLVEAAYGISPANPKRDNRNLVEDLQDRIGFAYKAPDRTGLYRHPIIQTIINKMYFKNKTDDGIVNPEFSENEELSLVTLALVLTVIDNCLDEWQTGEHVDVQFSAAAYKNKFIAHLKRLEDFAEKTKDANIFSYRLMTVSRKHAKADDAPQVIQAARVTEDEVEAAKKEWEGLVLSEEED</sequence>
<keyword evidence="4" id="KW-1185">Reference proteome</keyword>
<name>A0A0C9XIL4_9AGAR</name>
<protein>
    <recommendedName>
        <fullName evidence="2">DUF6532 domain-containing protein</fullName>
    </recommendedName>
</protein>
<reference evidence="4" key="2">
    <citation type="submission" date="2015-01" db="EMBL/GenBank/DDBJ databases">
        <title>Evolutionary Origins and Diversification of the Mycorrhizal Mutualists.</title>
        <authorList>
            <consortium name="DOE Joint Genome Institute"/>
            <consortium name="Mycorrhizal Genomics Consortium"/>
            <person name="Kohler A."/>
            <person name="Kuo A."/>
            <person name="Nagy L.G."/>
            <person name="Floudas D."/>
            <person name="Copeland A."/>
            <person name="Barry K.W."/>
            <person name="Cichocki N."/>
            <person name="Veneault-Fourrey C."/>
            <person name="LaButti K."/>
            <person name="Lindquist E.A."/>
            <person name="Lipzen A."/>
            <person name="Lundell T."/>
            <person name="Morin E."/>
            <person name="Murat C."/>
            <person name="Riley R."/>
            <person name="Ohm R."/>
            <person name="Sun H."/>
            <person name="Tunlid A."/>
            <person name="Henrissat B."/>
            <person name="Grigoriev I.V."/>
            <person name="Hibbett D.S."/>
            <person name="Martin F."/>
        </authorList>
    </citation>
    <scope>NUCLEOTIDE SEQUENCE [LARGE SCALE GENOMIC DNA]</scope>
    <source>
        <strain evidence="4">LaAM-08-1</strain>
    </source>
</reference>
<dbReference type="Proteomes" id="UP000054477">
    <property type="component" value="Unassembled WGS sequence"/>
</dbReference>
<dbReference type="HOGENOM" id="CLU_044496_0_0_1"/>
<dbReference type="AlphaFoldDB" id="A0A0C9XIL4"/>
<reference evidence="3 4" key="1">
    <citation type="submission" date="2014-04" db="EMBL/GenBank/DDBJ databases">
        <authorList>
            <consortium name="DOE Joint Genome Institute"/>
            <person name="Kuo A."/>
            <person name="Kohler A."/>
            <person name="Nagy L.G."/>
            <person name="Floudas D."/>
            <person name="Copeland A."/>
            <person name="Barry K.W."/>
            <person name="Cichocki N."/>
            <person name="Veneault-Fourrey C."/>
            <person name="LaButti K."/>
            <person name="Lindquist E.A."/>
            <person name="Lipzen A."/>
            <person name="Lundell T."/>
            <person name="Morin E."/>
            <person name="Murat C."/>
            <person name="Sun H."/>
            <person name="Tunlid A."/>
            <person name="Henrissat B."/>
            <person name="Grigoriev I.V."/>
            <person name="Hibbett D.S."/>
            <person name="Martin F."/>
            <person name="Nordberg H.P."/>
            <person name="Cantor M.N."/>
            <person name="Hua S.X."/>
        </authorList>
    </citation>
    <scope>NUCLEOTIDE SEQUENCE [LARGE SCALE GENOMIC DNA]</scope>
    <source>
        <strain evidence="3 4">LaAM-08-1</strain>
    </source>
</reference>
<feature type="compositionally biased region" description="Basic and acidic residues" evidence="1">
    <location>
        <begin position="53"/>
        <end position="66"/>
    </location>
</feature>
<evidence type="ECO:0000313" key="3">
    <source>
        <dbReference type="EMBL" id="KIK04876.1"/>
    </source>
</evidence>
<gene>
    <name evidence="3" type="ORF">K443DRAFT_4235</name>
</gene>
<feature type="region of interest" description="Disordered" evidence="1">
    <location>
        <begin position="1"/>
        <end position="116"/>
    </location>
</feature>
<accession>A0A0C9XIL4</accession>
<evidence type="ECO:0000259" key="2">
    <source>
        <dbReference type="Pfam" id="PF20149"/>
    </source>
</evidence>
<proteinExistence type="predicted"/>
<feature type="domain" description="DUF6532" evidence="2">
    <location>
        <begin position="150"/>
        <end position="339"/>
    </location>
</feature>
<evidence type="ECO:0000313" key="4">
    <source>
        <dbReference type="Proteomes" id="UP000054477"/>
    </source>
</evidence>
<dbReference type="Pfam" id="PF20149">
    <property type="entry name" value="DUF6532"/>
    <property type="match status" value="1"/>
</dbReference>
<dbReference type="EMBL" id="KN838565">
    <property type="protein sequence ID" value="KIK04876.1"/>
    <property type="molecule type" value="Genomic_DNA"/>
</dbReference>
<evidence type="ECO:0000256" key="1">
    <source>
        <dbReference type="SAM" id="MobiDB-lite"/>
    </source>
</evidence>